<evidence type="ECO:0000313" key="1">
    <source>
        <dbReference type="EMBL" id="ORY97356.1"/>
    </source>
</evidence>
<gene>
    <name evidence="1" type="ORF">BCR43DRAFT_489648</name>
</gene>
<comment type="caution">
    <text evidence="1">The sequence shown here is derived from an EMBL/GenBank/DDBJ whole genome shotgun (WGS) entry which is preliminary data.</text>
</comment>
<keyword evidence="2" id="KW-1185">Reference proteome</keyword>
<protein>
    <submittedName>
        <fullName evidence="1">Uncharacterized protein</fullName>
    </submittedName>
</protein>
<dbReference type="Proteomes" id="UP000242180">
    <property type="component" value="Unassembled WGS sequence"/>
</dbReference>
<name>A0A1X2HFX5_SYNRA</name>
<reference evidence="1 2" key="1">
    <citation type="submission" date="2016-07" db="EMBL/GenBank/DDBJ databases">
        <title>Pervasive Adenine N6-methylation of Active Genes in Fungi.</title>
        <authorList>
            <consortium name="DOE Joint Genome Institute"/>
            <person name="Mondo S.J."/>
            <person name="Dannebaum R.O."/>
            <person name="Kuo R.C."/>
            <person name="Labutti K."/>
            <person name="Haridas S."/>
            <person name="Kuo A."/>
            <person name="Salamov A."/>
            <person name="Ahrendt S.R."/>
            <person name="Lipzen A."/>
            <person name="Sullivan W."/>
            <person name="Andreopoulos W.B."/>
            <person name="Clum A."/>
            <person name="Lindquist E."/>
            <person name="Daum C."/>
            <person name="Ramamoorthy G.K."/>
            <person name="Gryganskyi A."/>
            <person name="Culley D."/>
            <person name="Magnuson J.K."/>
            <person name="James T.Y."/>
            <person name="O'Malley M.A."/>
            <person name="Stajich J.E."/>
            <person name="Spatafora J.W."/>
            <person name="Visel A."/>
            <person name="Grigoriev I.V."/>
        </authorList>
    </citation>
    <scope>NUCLEOTIDE SEQUENCE [LARGE SCALE GENOMIC DNA]</scope>
    <source>
        <strain evidence="1 2">NRRL 2496</strain>
    </source>
</reference>
<sequence length="71" mass="8039">MIYTNIDATRDCTLLAFPNTAVKSSCKKTEGTRCICMHLWALPYESINPNKVILVFCSFCLFLFRGKQNTG</sequence>
<dbReference type="InParanoid" id="A0A1X2HFX5"/>
<dbReference type="EMBL" id="MCGN01000004">
    <property type="protein sequence ID" value="ORY97356.1"/>
    <property type="molecule type" value="Genomic_DNA"/>
</dbReference>
<accession>A0A1X2HFX5</accession>
<proteinExistence type="predicted"/>
<organism evidence="1 2">
    <name type="scientific">Syncephalastrum racemosum</name>
    <name type="common">Filamentous fungus</name>
    <dbReference type="NCBI Taxonomy" id="13706"/>
    <lineage>
        <taxon>Eukaryota</taxon>
        <taxon>Fungi</taxon>
        <taxon>Fungi incertae sedis</taxon>
        <taxon>Mucoromycota</taxon>
        <taxon>Mucoromycotina</taxon>
        <taxon>Mucoromycetes</taxon>
        <taxon>Mucorales</taxon>
        <taxon>Syncephalastraceae</taxon>
        <taxon>Syncephalastrum</taxon>
    </lineage>
</organism>
<evidence type="ECO:0000313" key="2">
    <source>
        <dbReference type="Proteomes" id="UP000242180"/>
    </source>
</evidence>
<dbReference type="AlphaFoldDB" id="A0A1X2HFX5"/>